<dbReference type="Pfam" id="PF13177">
    <property type="entry name" value="DNA_pol3_delta2"/>
    <property type="match status" value="1"/>
</dbReference>
<evidence type="ECO:0000256" key="1">
    <source>
        <dbReference type="SAM" id="MobiDB-lite"/>
    </source>
</evidence>
<dbReference type="PANTHER" id="PTHR11669:SF8">
    <property type="entry name" value="DNA POLYMERASE III SUBUNIT DELTA"/>
    <property type="match status" value="1"/>
</dbReference>
<protein>
    <submittedName>
        <fullName evidence="2">AAA family ATPase</fullName>
    </submittedName>
</protein>
<dbReference type="Gene3D" id="3.40.50.300">
    <property type="entry name" value="P-loop containing nucleotide triphosphate hydrolases"/>
    <property type="match status" value="1"/>
</dbReference>
<dbReference type="RefSeq" id="WP_200983821.1">
    <property type="nucleotide sequence ID" value="NZ_CP064654.1"/>
</dbReference>
<proteinExistence type="predicted"/>
<dbReference type="AlphaFoldDB" id="A0A7S8F6E6"/>
<dbReference type="KEGG" id="qso:IRL76_05710"/>
<dbReference type="SUPFAM" id="SSF52540">
    <property type="entry name" value="P-loop containing nucleoside triphosphate hydrolases"/>
    <property type="match status" value="1"/>
</dbReference>
<dbReference type="GO" id="GO:0009360">
    <property type="term" value="C:DNA polymerase III complex"/>
    <property type="evidence" value="ECO:0007669"/>
    <property type="project" value="TreeGrafter"/>
</dbReference>
<reference evidence="2 3" key="1">
    <citation type="submission" date="2020-11" db="EMBL/GenBank/DDBJ databases">
        <title>The genome sequence of Erythrobacter sp. 6D36.</title>
        <authorList>
            <person name="Liu Y."/>
        </authorList>
    </citation>
    <scope>NUCLEOTIDE SEQUENCE [LARGE SCALE GENOMIC DNA]</scope>
    <source>
        <strain evidence="2 3">6D36</strain>
    </source>
</reference>
<dbReference type="EMBL" id="CP064654">
    <property type="protein sequence ID" value="QPD00027.1"/>
    <property type="molecule type" value="Genomic_DNA"/>
</dbReference>
<feature type="region of interest" description="Disordered" evidence="1">
    <location>
        <begin position="50"/>
        <end position="82"/>
    </location>
</feature>
<dbReference type="InterPro" id="IPR050238">
    <property type="entry name" value="DNA_Rep/Repair_Clamp_Loader"/>
</dbReference>
<name>A0A7S8F6E6_9SPHN</name>
<keyword evidence="3" id="KW-1185">Reference proteome</keyword>
<dbReference type="InterPro" id="IPR027417">
    <property type="entry name" value="P-loop_NTPase"/>
</dbReference>
<dbReference type="Proteomes" id="UP000594459">
    <property type="component" value="Chromosome"/>
</dbReference>
<feature type="compositionally biased region" description="Basic and acidic residues" evidence="1">
    <location>
        <begin position="67"/>
        <end position="82"/>
    </location>
</feature>
<evidence type="ECO:0000313" key="2">
    <source>
        <dbReference type="EMBL" id="QPD00027.1"/>
    </source>
</evidence>
<sequence length="316" mass="34187">MTLLGHQDAWHEWREAMAGSRMHHAWLLAGKRGVGKASFAQAAARELVGADPNIEHHPDIHVLTQGPKDEKEERKREEGKPFELSRSIRIAQVRQMQQRLTTRPTAGSRRAIIIDPSDDLERNAANALLKSLEEPPQGTFFLLVAHSPARLLPTIRSRCRVLRFPTVPDAEIASLLSQLAPHSDQSTVQAAIAAAAGSPGAALAFVEMELGKVASLMRRIVEHGDPDFSLRGGLAAAIGARPDRERIQGVLDLARSTLAEMVDGSAVDPRPVIDAHAELVRLAGEHPTYNFDAGLLAMEIGTLLANAAKASERADG</sequence>
<organism evidence="2 3">
    <name type="scientific">Qipengyuania soli</name>
    <dbReference type="NCBI Taxonomy" id="2782568"/>
    <lineage>
        <taxon>Bacteria</taxon>
        <taxon>Pseudomonadati</taxon>
        <taxon>Pseudomonadota</taxon>
        <taxon>Alphaproteobacteria</taxon>
        <taxon>Sphingomonadales</taxon>
        <taxon>Erythrobacteraceae</taxon>
        <taxon>Qipengyuania</taxon>
    </lineage>
</organism>
<gene>
    <name evidence="2" type="ORF">IRL76_05710</name>
</gene>
<accession>A0A7S8F6E6</accession>
<dbReference type="PANTHER" id="PTHR11669">
    <property type="entry name" value="REPLICATION FACTOR C / DNA POLYMERASE III GAMMA-TAU SUBUNIT"/>
    <property type="match status" value="1"/>
</dbReference>
<dbReference type="GO" id="GO:0006261">
    <property type="term" value="P:DNA-templated DNA replication"/>
    <property type="evidence" value="ECO:0007669"/>
    <property type="project" value="TreeGrafter"/>
</dbReference>
<evidence type="ECO:0000313" key="3">
    <source>
        <dbReference type="Proteomes" id="UP000594459"/>
    </source>
</evidence>